<organism evidence="3 4">
    <name type="scientific">Lactobacillus hamsteri DSM 5661 = JCM 6256</name>
    <dbReference type="NCBI Taxonomy" id="1423754"/>
    <lineage>
        <taxon>Bacteria</taxon>
        <taxon>Bacillati</taxon>
        <taxon>Bacillota</taxon>
        <taxon>Bacilli</taxon>
        <taxon>Lactobacillales</taxon>
        <taxon>Lactobacillaceae</taxon>
        <taxon>Lactobacillus</taxon>
    </lineage>
</organism>
<dbReference type="GO" id="GO:0042802">
    <property type="term" value="F:identical protein binding"/>
    <property type="evidence" value="ECO:0007669"/>
    <property type="project" value="TreeGrafter"/>
</dbReference>
<evidence type="ECO:0000256" key="1">
    <source>
        <dbReference type="SAM" id="Phobius"/>
    </source>
</evidence>
<comment type="caution">
    <text evidence="3">The sequence shown here is derived from an EMBL/GenBank/DDBJ whole genome shotgun (WGS) entry which is preliminary data.</text>
</comment>
<keyword evidence="1" id="KW-1133">Transmembrane helix</keyword>
<dbReference type="eggNOG" id="COG3290">
    <property type="taxonomic scope" value="Bacteria"/>
</dbReference>
<dbReference type="EMBL" id="AZGI01000051">
    <property type="protein sequence ID" value="KRM38148.1"/>
    <property type="molecule type" value="Genomic_DNA"/>
</dbReference>
<sequence>MDYIWQVSYLVITNSVASHSGLRLEIETVIAYYIIAFLLVNRYKNVFYRYLCDQNRKIFWSIFFYLYVSLLILNLIDEFMDEITPSTLGFICMLIAQMIFSVVIYILIVHSQEEHRKIEQTMLKRQQQKQLEEYASYLEKSEDELRAFRHDYRNMFNSLKISAQEGKVQEVIDKLDKYTQSNLDSQALLKYKDINHIHIKSLKSIIISKLTELYDQKIPYNLECRQDISQLPEGVDELDLVRIIGITCDNAIEESKSMQEKGETPEVQIMFYSDETGEIEYEICNKLRASKLSIKKIQEQGYTTKKNHQGFGLANIKTIENKYPDMSISYNIRDGWFDFYMTIDSEDDE</sequence>
<dbReference type="STRING" id="1423754.FC39_GL001388"/>
<dbReference type="RefSeq" id="WP_236694725.1">
    <property type="nucleotide sequence ID" value="NZ_AZGI01000051.1"/>
</dbReference>
<dbReference type="AlphaFoldDB" id="A0A0R1YB72"/>
<dbReference type="GO" id="GO:0016301">
    <property type="term" value="F:kinase activity"/>
    <property type="evidence" value="ECO:0007669"/>
    <property type="project" value="UniProtKB-KW"/>
</dbReference>
<feature type="transmembrane region" description="Helical" evidence="1">
    <location>
        <begin position="29"/>
        <end position="46"/>
    </location>
</feature>
<dbReference type="PANTHER" id="PTHR40448">
    <property type="entry name" value="TWO-COMPONENT SENSOR HISTIDINE KINASE"/>
    <property type="match status" value="1"/>
</dbReference>
<dbReference type="Proteomes" id="UP000051223">
    <property type="component" value="Unassembled WGS sequence"/>
</dbReference>
<keyword evidence="3" id="KW-0418">Kinase</keyword>
<feature type="transmembrane region" description="Helical" evidence="1">
    <location>
        <begin position="88"/>
        <end position="108"/>
    </location>
</feature>
<keyword evidence="3" id="KW-0808">Transferase</keyword>
<accession>A0A0R1YB72</accession>
<keyword evidence="1" id="KW-0812">Transmembrane</keyword>
<dbReference type="Gene3D" id="3.30.565.10">
    <property type="entry name" value="Histidine kinase-like ATPase, C-terminal domain"/>
    <property type="match status" value="1"/>
</dbReference>
<proteinExistence type="predicted"/>
<feature type="domain" description="Sensor histidine kinase NatK-like C-terminal" evidence="2">
    <location>
        <begin position="238"/>
        <end position="343"/>
    </location>
</feature>
<keyword evidence="1" id="KW-0472">Membrane</keyword>
<evidence type="ECO:0000259" key="2">
    <source>
        <dbReference type="Pfam" id="PF14501"/>
    </source>
</evidence>
<protein>
    <submittedName>
        <fullName evidence="3">Histidine kinase</fullName>
    </submittedName>
</protein>
<reference evidence="3 4" key="1">
    <citation type="journal article" date="2015" name="Genome Announc.">
        <title>Expanding the biotechnology potential of lactobacilli through comparative genomics of 213 strains and associated genera.</title>
        <authorList>
            <person name="Sun Z."/>
            <person name="Harris H.M."/>
            <person name="McCann A."/>
            <person name="Guo C."/>
            <person name="Argimon S."/>
            <person name="Zhang W."/>
            <person name="Yang X."/>
            <person name="Jeffery I.B."/>
            <person name="Cooney J.C."/>
            <person name="Kagawa T.F."/>
            <person name="Liu W."/>
            <person name="Song Y."/>
            <person name="Salvetti E."/>
            <person name="Wrobel A."/>
            <person name="Rasinkangas P."/>
            <person name="Parkhill J."/>
            <person name="Rea M.C."/>
            <person name="O'Sullivan O."/>
            <person name="Ritari J."/>
            <person name="Douillard F.P."/>
            <person name="Paul Ross R."/>
            <person name="Yang R."/>
            <person name="Briner A.E."/>
            <person name="Felis G.E."/>
            <person name="de Vos W.M."/>
            <person name="Barrangou R."/>
            <person name="Klaenhammer T.R."/>
            <person name="Caufield P.W."/>
            <person name="Cui Y."/>
            <person name="Zhang H."/>
            <person name="O'Toole P.W."/>
        </authorList>
    </citation>
    <scope>NUCLEOTIDE SEQUENCE [LARGE SCALE GENOMIC DNA]</scope>
    <source>
        <strain evidence="3 4">DSM 5661</strain>
    </source>
</reference>
<dbReference type="PATRIC" id="fig|1423754.3.peg.1427"/>
<dbReference type="PANTHER" id="PTHR40448:SF1">
    <property type="entry name" value="TWO-COMPONENT SENSOR HISTIDINE KINASE"/>
    <property type="match status" value="1"/>
</dbReference>
<dbReference type="InterPro" id="IPR032834">
    <property type="entry name" value="NatK-like_C"/>
</dbReference>
<dbReference type="InterPro" id="IPR036890">
    <property type="entry name" value="HATPase_C_sf"/>
</dbReference>
<gene>
    <name evidence="3" type="ORF">FC39_GL001388</name>
</gene>
<dbReference type="Pfam" id="PF14501">
    <property type="entry name" value="HATPase_c_5"/>
    <property type="match status" value="1"/>
</dbReference>
<evidence type="ECO:0000313" key="4">
    <source>
        <dbReference type="Proteomes" id="UP000051223"/>
    </source>
</evidence>
<evidence type="ECO:0000313" key="3">
    <source>
        <dbReference type="EMBL" id="KRM38148.1"/>
    </source>
</evidence>
<keyword evidence="4" id="KW-1185">Reference proteome</keyword>
<feature type="transmembrane region" description="Helical" evidence="1">
    <location>
        <begin position="58"/>
        <end position="76"/>
    </location>
</feature>
<name>A0A0R1YB72_9LACO</name>